<keyword evidence="3" id="KW-1185">Reference proteome</keyword>
<protein>
    <recommendedName>
        <fullName evidence="1">BON domain-containing protein</fullName>
    </recommendedName>
</protein>
<proteinExistence type="predicted"/>
<dbReference type="InterPro" id="IPR007055">
    <property type="entry name" value="BON_dom"/>
</dbReference>
<dbReference type="EMBL" id="CP028918">
    <property type="protein sequence ID" value="AWB48927.1"/>
    <property type="molecule type" value="Genomic_DNA"/>
</dbReference>
<feature type="domain" description="BON" evidence="1">
    <location>
        <begin position="10"/>
        <end position="75"/>
    </location>
</feature>
<evidence type="ECO:0000313" key="3">
    <source>
        <dbReference type="Proteomes" id="UP000244496"/>
    </source>
</evidence>
<organism evidence="2 3">
    <name type="scientific">Paragemmobacter aquarius</name>
    <dbReference type="NCBI Taxonomy" id="2169400"/>
    <lineage>
        <taxon>Bacteria</taxon>
        <taxon>Pseudomonadati</taxon>
        <taxon>Pseudomonadota</taxon>
        <taxon>Alphaproteobacteria</taxon>
        <taxon>Rhodobacterales</taxon>
        <taxon>Paracoccaceae</taxon>
        <taxon>Paragemmobacter</taxon>
    </lineage>
</organism>
<dbReference type="Gene3D" id="3.30.1340.30">
    <property type="match status" value="1"/>
</dbReference>
<reference evidence="2 3" key="1">
    <citation type="submission" date="2018-04" db="EMBL/GenBank/DDBJ databases">
        <title>Genome sequencing of Gemmobacter.</title>
        <authorList>
            <person name="Yi H."/>
            <person name="Baek M.-G."/>
        </authorList>
    </citation>
    <scope>NUCLEOTIDE SEQUENCE [LARGE SCALE GENOMIC DNA]</scope>
    <source>
        <strain evidence="2 3">HYN0069</strain>
    </source>
</reference>
<name>A0A2S0UM92_9RHOB</name>
<dbReference type="KEGG" id="geh:HYN69_10840"/>
<accession>A0A2S0UM92</accession>
<dbReference type="AlphaFoldDB" id="A0A2S0UM92"/>
<gene>
    <name evidence="2" type="ORF">HYN69_10840</name>
</gene>
<dbReference type="RefSeq" id="WP_108435746.1">
    <property type="nucleotide sequence ID" value="NZ_CP028918.1"/>
</dbReference>
<evidence type="ECO:0000313" key="2">
    <source>
        <dbReference type="EMBL" id="AWB48927.1"/>
    </source>
</evidence>
<evidence type="ECO:0000259" key="1">
    <source>
        <dbReference type="PROSITE" id="PS50914"/>
    </source>
</evidence>
<dbReference type="PROSITE" id="PS50914">
    <property type="entry name" value="BON"/>
    <property type="match status" value="1"/>
</dbReference>
<dbReference type="Proteomes" id="UP000244496">
    <property type="component" value="Chromosome"/>
</dbReference>
<sequence>MVQEIPPRSDDAMIARVLAALGAPEIGLDEVQVEYIEDTLVLRGRAPSAEKRDEAGALAQAVSGAAGVENRIRTG</sequence>
<dbReference type="Pfam" id="PF04972">
    <property type="entry name" value="BON"/>
    <property type="match status" value="1"/>
</dbReference>